<dbReference type="GO" id="GO:0033819">
    <property type="term" value="F:lipoyl(octanoyl) transferase activity"/>
    <property type="evidence" value="ECO:0007669"/>
    <property type="project" value="UniProtKB-EC"/>
</dbReference>
<dbReference type="InterPro" id="IPR004143">
    <property type="entry name" value="BPL_LPL_catalytic"/>
</dbReference>
<evidence type="ECO:0000256" key="3">
    <source>
        <dbReference type="ARBA" id="ARBA00012334"/>
    </source>
</evidence>
<dbReference type="Pfam" id="PF21948">
    <property type="entry name" value="LplA-B_cat"/>
    <property type="match status" value="1"/>
</dbReference>
<evidence type="ECO:0000313" key="8">
    <source>
        <dbReference type="Proteomes" id="UP000237347"/>
    </source>
</evidence>
<dbReference type="PANTHER" id="PTHR10993">
    <property type="entry name" value="OCTANOYLTRANSFERASE"/>
    <property type="match status" value="1"/>
</dbReference>
<dbReference type="SUPFAM" id="SSF55681">
    <property type="entry name" value="Class II aaRS and biotin synthetases"/>
    <property type="match status" value="1"/>
</dbReference>
<keyword evidence="8" id="KW-1185">Reference proteome</keyword>
<name>A0AAW0KQR7_QUESU</name>
<protein>
    <recommendedName>
        <fullName evidence="3">lipoyl(octanoyl) transferase</fullName>
        <ecNumber evidence="3">2.3.1.181</ecNumber>
    </recommendedName>
</protein>
<dbReference type="NCBIfam" id="TIGR00214">
    <property type="entry name" value="lipB"/>
    <property type="match status" value="1"/>
</dbReference>
<gene>
    <name evidence="7" type="ORF">CFP56_014800</name>
</gene>
<dbReference type="PROSITE" id="PS51733">
    <property type="entry name" value="BPL_LPL_CATALYTIC"/>
    <property type="match status" value="1"/>
</dbReference>
<dbReference type="EC" id="2.3.1.181" evidence="3"/>
<accession>A0AAW0KQR7</accession>
<dbReference type="EMBL" id="PKMF04000232">
    <property type="protein sequence ID" value="KAK7841893.1"/>
    <property type="molecule type" value="Genomic_DNA"/>
</dbReference>
<evidence type="ECO:0000313" key="7">
    <source>
        <dbReference type="EMBL" id="KAK7841893.1"/>
    </source>
</evidence>
<comment type="caution">
    <text evidence="7">The sequence shown here is derived from an EMBL/GenBank/DDBJ whole genome shotgun (WGS) entry which is preliminary data.</text>
</comment>
<evidence type="ECO:0000256" key="1">
    <source>
        <dbReference type="ARBA" id="ARBA00004821"/>
    </source>
</evidence>
<dbReference type="PANTHER" id="PTHR10993:SF7">
    <property type="entry name" value="LIPOYLTRANSFERASE 2, MITOCHONDRIAL-RELATED"/>
    <property type="match status" value="1"/>
</dbReference>
<comment type="similarity">
    <text evidence="2">Belongs to the LipB family.</text>
</comment>
<dbReference type="InterPro" id="IPR045864">
    <property type="entry name" value="aa-tRNA-synth_II/BPL/LPL"/>
</dbReference>
<comment type="pathway">
    <text evidence="1">Protein modification; protein lipoylation via endogenous pathway; protein N(6)-(lipoyl)lysine from octanoyl-[acyl-carrier-protein]: step 1/2.</text>
</comment>
<evidence type="ECO:0000256" key="4">
    <source>
        <dbReference type="ARBA" id="ARBA00022679"/>
    </source>
</evidence>
<dbReference type="Proteomes" id="UP000237347">
    <property type="component" value="Unassembled WGS sequence"/>
</dbReference>
<keyword evidence="4" id="KW-0808">Transferase</keyword>
<evidence type="ECO:0000256" key="5">
    <source>
        <dbReference type="ARBA" id="ARBA00023315"/>
    </source>
</evidence>
<dbReference type="Gene3D" id="3.30.930.10">
    <property type="entry name" value="Bira Bifunctional Protein, Domain 2"/>
    <property type="match status" value="1"/>
</dbReference>
<dbReference type="GO" id="GO:0009249">
    <property type="term" value="P:protein lipoylation"/>
    <property type="evidence" value="ECO:0007669"/>
    <property type="project" value="InterPro"/>
</dbReference>
<reference evidence="7 8" key="1">
    <citation type="journal article" date="2018" name="Sci. Data">
        <title>The draft genome sequence of cork oak.</title>
        <authorList>
            <person name="Ramos A.M."/>
            <person name="Usie A."/>
            <person name="Barbosa P."/>
            <person name="Barros P.M."/>
            <person name="Capote T."/>
            <person name="Chaves I."/>
            <person name="Simoes F."/>
            <person name="Abreu I."/>
            <person name="Carrasquinho I."/>
            <person name="Faro C."/>
            <person name="Guimaraes J.B."/>
            <person name="Mendonca D."/>
            <person name="Nobrega F."/>
            <person name="Rodrigues L."/>
            <person name="Saibo N.J.M."/>
            <person name="Varela M.C."/>
            <person name="Egas C."/>
            <person name="Matos J."/>
            <person name="Miguel C.M."/>
            <person name="Oliveira M.M."/>
            <person name="Ricardo C.P."/>
            <person name="Goncalves S."/>
        </authorList>
    </citation>
    <scope>NUCLEOTIDE SEQUENCE [LARGE SCALE GENOMIC DNA]</scope>
    <source>
        <strain evidence="8">cv. HL8</strain>
    </source>
</reference>
<organism evidence="7 8">
    <name type="scientific">Quercus suber</name>
    <name type="common">Cork oak</name>
    <dbReference type="NCBI Taxonomy" id="58331"/>
    <lineage>
        <taxon>Eukaryota</taxon>
        <taxon>Viridiplantae</taxon>
        <taxon>Streptophyta</taxon>
        <taxon>Embryophyta</taxon>
        <taxon>Tracheophyta</taxon>
        <taxon>Spermatophyta</taxon>
        <taxon>Magnoliopsida</taxon>
        <taxon>eudicotyledons</taxon>
        <taxon>Gunneridae</taxon>
        <taxon>Pentapetalae</taxon>
        <taxon>rosids</taxon>
        <taxon>fabids</taxon>
        <taxon>Fagales</taxon>
        <taxon>Fagaceae</taxon>
        <taxon>Quercus</taxon>
    </lineage>
</organism>
<keyword evidence="5" id="KW-0012">Acyltransferase</keyword>
<evidence type="ECO:0000256" key="2">
    <source>
        <dbReference type="ARBA" id="ARBA00007907"/>
    </source>
</evidence>
<evidence type="ECO:0000259" key="6">
    <source>
        <dbReference type="PROSITE" id="PS51733"/>
    </source>
</evidence>
<dbReference type="InterPro" id="IPR000544">
    <property type="entry name" value="Octanoyltransferase"/>
</dbReference>
<dbReference type="AlphaFoldDB" id="A0AAW0KQR7"/>
<proteinExistence type="inferred from homology"/>
<feature type="domain" description="BPL/LPL catalytic" evidence="6">
    <location>
        <begin position="1"/>
        <end position="138"/>
    </location>
</feature>
<sequence>MYPIINLRNHKMDLHWYLRALEEVVIRVLCSTFSITASRLEGFTGVWVGDKKVATVGIRVSQWITHHGLALNTTPFHSIVPCGIRNCQVGSIKGLLREFQPSTGCGKASVLHSNDFQLIDITHSSLIKEFSDVFQLEIFHKSIPMFEFEDTTPRRIQLVASNSHDNLTG</sequence>